<dbReference type="KEGG" id="kcm:ABWK59_04495"/>
<gene>
    <name evidence="3" type="ORF">ABWK59_04495</name>
</gene>
<feature type="transmembrane region" description="Helical" evidence="2">
    <location>
        <begin position="51"/>
        <end position="73"/>
    </location>
</feature>
<proteinExistence type="predicted"/>
<reference evidence="3" key="1">
    <citation type="submission" date="2024-06" db="EMBL/GenBank/DDBJ databases">
        <title>The genome sequences of Kitasatospora sp. strain HUAS MG31.</title>
        <authorList>
            <person name="Mo P."/>
        </authorList>
    </citation>
    <scope>NUCLEOTIDE SEQUENCE</scope>
    <source>
        <strain evidence="3">HUAS MG31</strain>
    </source>
</reference>
<keyword evidence="2" id="KW-0812">Transmembrane</keyword>
<dbReference type="EMBL" id="CP159872">
    <property type="protein sequence ID" value="XCM78244.1"/>
    <property type="molecule type" value="Genomic_DNA"/>
</dbReference>
<sequence>MNKRRGSGVPPDGPGGTSGFDDGQGPVPEWRTDRRGTEPANARSDLELRRLLSLVFLVLFLCGTALFAVLAALAGPGPAPNQDTYVVFAAVCTGFAGIAALDLMVIHRRLAAGQGRRRLPPPHH</sequence>
<feature type="region of interest" description="Disordered" evidence="1">
    <location>
        <begin position="1"/>
        <end position="42"/>
    </location>
</feature>
<accession>A0AAU8JSV6</accession>
<keyword evidence="2" id="KW-1133">Transmembrane helix</keyword>
<dbReference type="Pfam" id="PF19870">
    <property type="entry name" value="DUF6343"/>
    <property type="match status" value="1"/>
</dbReference>
<dbReference type="RefSeq" id="WP_354637987.1">
    <property type="nucleotide sequence ID" value="NZ_CP159872.1"/>
</dbReference>
<organism evidence="3">
    <name type="scientific">Kitasatospora camelliae</name>
    <dbReference type="NCBI Taxonomy" id="3156397"/>
    <lineage>
        <taxon>Bacteria</taxon>
        <taxon>Bacillati</taxon>
        <taxon>Actinomycetota</taxon>
        <taxon>Actinomycetes</taxon>
        <taxon>Kitasatosporales</taxon>
        <taxon>Streptomycetaceae</taxon>
        <taxon>Kitasatospora</taxon>
    </lineage>
</organism>
<name>A0AAU8JSV6_9ACTN</name>
<evidence type="ECO:0000256" key="2">
    <source>
        <dbReference type="SAM" id="Phobius"/>
    </source>
</evidence>
<evidence type="ECO:0000256" key="1">
    <source>
        <dbReference type="SAM" id="MobiDB-lite"/>
    </source>
</evidence>
<dbReference type="AlphaFoldDB" id="A0AAU8JSV6"/>
<keyword evidence="2" id="KW-0472">Membrane</keyword>
<evidence type="ECO:0000313" key="3">
    <source>
        <dbReference type="EMBL" id="XCM78244.1"/>
    </source>
</evidence>
<feature type="transmembrane region" description="Helical" evidence="2">
    <location>
        <begin position="85"/>
        <end position="106"/>
    </location>
</feature>
<dbReference type="InterPro" id="IPR045924">
    <property type="entry name" value="DUF6343"/>
</dbReference>
<protein>
    <submittedName>
        <fullName evidence="3">DUF6343 family protein</fullName>
    </submittedName>
</protein>